<keyword evidence="4" id="KW-1185">Reference proteome</keyword>
<keyword evidence="2" id="KW-0812">Transmembrane</keyword>
<dbReference type="Pfam" id="PF03419">
    <property type="entry name" value="Peptidase_U4"/>
    <property type="match status" value="1"/>
</dbReference>
<keyword evidence="2" id="KW-1133">Transmembrane helix</keyword>
<name>A0ABS2PAW4_9BACL</name>
<evidence type="ECO:0000256" key="1">
    <source>
        <dbReference type="PIRNR" id="PIRNR018571"/>
    </source>
</evidence>
<evidence type="ECO:0000313" key="4">
    <source>
        <dbReference type="Proteomes" id="UP000741863"/>
    </source>
</evidence>
<dbReference type="EC" id="3.4.23.-" evidence="1"/>
<feature type="transmembrane region" description="Helical" evidence="2">
    <location>
        <begin position="6"/>
        <end position="24"/>
    </location>
</feature>
<reference evidence="3 4" key="1">
    <citation type="submission" date="2021-01" db="EMBL/GenBank/DDBJ databases">
        <title>Genomic Encyclopedia of Type Strains, Phase IV (KMG-IV): sequencing the most valuable type-strain genomes for metagenomic binning, comparative biology and taxonomic classification.</title>
        <authorList>
            <person name="Goeker M."/>
        </authorList>
    </citation>
    <scope>NUCLEOTIDE SEQUENCE [LARGE SCALE GENOMIC DNA]</scope>
    <source>
        <strain evidence="3 4">DSM 25540</strain>
    </source>
</reference>
<organism evidence="3 4">
    <name type="scientific">Geomicrobium sediminis</name>
    <dbReference type="NCBI Taxonomy" id="1347788"/>
    <lineage>
        <taxon>Bacteria</taxon>
        <taxon>Bacillati</taxon>
        <taxon>Bacillota</taxon>
        <taxon>Bacilli</taxon>
        <taxon>Bacillales</taxon>
        <taxon>Geomicrobium</taxon>
    </lineage>
</organism>
<dbReference type="GO" id="GO:0016787">
    <property type="term" value="F:hydrolase activity"/>
    <property type="evidence" value="ECO:0007669"/>
    <property type="project" value="UniProtKB-KW"/>
</dbReference>
<evidence type="ECO:0000313" key="3">
    <source>
        <dbReference type="EMBL" id="MBM7632501.1"/>
    </source>
</evidence>
<dbReference type="EMBL" id="JAFBEC010000004">
    <property type="protein sequence ID" value="MBM7632501.1"/>
    <property type="molecule type" value="Genomic_DNA"/>
</dbReference>
<keyword evidence="1" id="KW-0064">Aspartyl protease</keyword>
<comment type="similarity">
    <text evidence="1">Belongs to the peptidase U4 family.</text>
</comment>
<feature type="transmembrane region" description="Helical" evidence="2">
    <location>
        <begin position="31"/>
        <end position="51"/>
    </location>
</feature>
<comment type="caution">
    <text evidence="3">The sequence shown here is derived from an EMBL/GenBank/DDBJ whole genome shotgun (WGS) entry which is preliminary data.</text>
</comment>
<feature type="transmembrane region" description="Helical" evidence="2">
    <location>
        <begin position="57"/>
        <end position="77"/>
    </location>
</feature>
<keyword evidence="1 2" id="KW-0472">Membrane</keyword>
<keyword evidence="1" id="KW-0645">Protease</keyword>
<comment type="function">
    <text evidence="1">Probable aspartic protease that is responsible for the proteolytic cleavage of the RNA polymerase sigma E factor (SigE/spoIIGB) to yield the active peptide in the mother cell during sporulation. Responds to a signal from the forespore that is triggered by the extracellular signal protein SpoIIR.</text>
</comment>
<comment type="subcellular location">
    <subcellularLocation>
        <location evidence="1">Cell membrane</location>
    </subcellularLocation>
</comment>
<dbReference type="RefSeq" id="WP_204696792.1">
    <property type="nucleotide sequence ID" value="NZ_JAFBEC010000004.1"/>
</dbReference>
<evidence type="ECO:0000256" key="2">
    <source>
        <dbReference type="SAM" id="Phobius"/>
    </source>
</evidence>
<dbReference type="Proteomes" id="UP000741863">
    <property type="component" value="Unassembled WGS sequence"/>
</dbReference>
<keyword evidence="1" id="KW-1003">Cell membrane</keyword>
<comment type="subunit">
    <text evidence="1">Self-associates. Interacts with SigE. Interacts with SpoIIR.</text>
</comment>
<keyword evidence="1" id="KW-0749">Sporulation</keyword>
<accession>A0ABS2PAW4</accession>
<protein>
    <recommendedName>
        <fullName evidence="1">Sporulation sigma-E factor-processing peptidase</fullName>
        <ecNumber evidence="1">3.4.23.-</ecNumber>
    </recommendedName>
    <alternativeName>
        <fullName evidence="1">Membrane-associated aspartic protease</fullName>
    </alternativeName>
    <alternativeName>
        <fullName evidence="1">Stage II sporulation protein GA</fullName>
    </alternativeName>
</protein>
<proteinExistence type="inferred from homology"/>
<feature type="transmembrane region" description="Helical" evidence="2">
    <location>
        <begin position="129"/>
        <end position="148"/>
    </location>
</feature>
<feature type="transmembrane region" description="Helical" evidence="2">
    <location>
        <begin position="89"/>
        <end position="109"/>
    </location>
</feature>
<dbReference type="InterPro" id="IPR005081">
    <property type="entry name" value="SpoIIGA"/>
</dbReference>
<gene>
    <name evidence="3" type="ORF">JOD17_001595</name>
</gene>
<keyword evidence="1 3" id="KW-0378">Hydrolase</keyword>
<dbReference type="PIRSF" id="PIRSF018571">
    <property type="entry name" value="SpoIIGA"/>
    <property type="match status" value="1"/>
</dbReference>
<sequence length="301" mass="33971">MTLYIDVIYGLNTVVTASLLYMTGKWQGYEFSLFRVLFVALITSLPLFLWLTDYGAMLLHPVSQVIVCICTVYFAFGFKRFARFIKTTFTFYVISLLSGGAVIAMTWFWQSSQLLQTWKQTSSWATLDHMHGLLVLSTLPVVILLTQITKHSLKEEKRNENKIINVRIQMDGIVESVYAKALIDTGNHLKDPITRKPVMVATLSVLESVLTNDSLESFSTWLSAEGTKGENPWNENVRIIPYQAIGKEHGFLFAIQAAEIEMVSGDSSHILNRALIAFETRAVSSEDRFQCIIPPEMVPAE</sequence>